<dbReference type="RefSeq" id="WP_191173529.1">
    <property type="nucleotide sequence ID" value="NZ_JACXZS010000020.1"/>
</dbReference>
<dbReference type="InterPro" id="IPR006976">
    <property type="entry name" value="VanZ-like"/>
</dbReference>
<keyword evidence="1" id="KW-0812">Transmembrane</keyword>
<proteinExistence type="predicted"/>
<dbReference type="InterPro" id="IPR053150">
    <property type="entry name" value="Teicoplanin_resist-assoc"/>
</dbReference>
<accession>A0ABR8NV86</accession>
<feature type="transmembrane region" description="Helical" evidence="1">
    <location>
        <begin position="107"/>
        <end position="128"/>
    </location>
</feature>
<dbReference type="Proteomes" id="UP000598426">
    <property type="component" value="Unassembled WGS sequence"/>
</dbReference>
<feature type="transmembrane region" description="Helical" evidence="1">
    <location>
        <begin position="81"/>
        <end position="100"/>
    </location>
</feature>
<evidence type="ECO:0000313" key="3">
    <source>
        <dbReference type="EMBL" id="MBD3943933.1"/>
    </source>
</evidence>
<evidence type="ECO:0000313" key="4">
    <source>
        <dbReference type="Proteomes" id="UP000598426"/>
    </source>
</evidence>
<keyword evidence="1" id="KW-0472">Membrane</keyword>
<evidence type="ECO:0000256" key="1">
    <source>
        <dbReference type="SAM" id="Phobius"/>
    </source>
</evidence>
<dbReference type="PANTHER" id="PTHR36834">
    <property type="entry name" value="MEMBRANE PROTEIN-RELATED"/>
    <property type="match status" value="1"/>
</dbReference>
<dbReference type="Pfam" id="PF04892">
    <property type="entry name" value="VanZ"/>
    <property type="match status" value="1"/>
</dbReference>
<feature type="transmembrane region" description="Helical" evidence="1">
    <location>
        <begin position="29"/>
        <end position="47"/>
    </location>
</feature>
<gene>
    <name evidence="3" type="ORF">IF188_19760</name>
</gene>
<name>A0ABR8NV86_9MICO</name>
<feature type="transmembrane region" description="Helical" evidence="1">
    <location>
        <begin position="140"/>
        <end position="160"/>
    </location>
</feature>
<organism evidence="3 4">
    <name type="scientific">Microbacterium helvum</name>
    <dbReference type="NCBI Taxonomy" id="2773713"/>
    <lineage>
        <taxon>Bacteria</taxon>
        <taxon>Bacillati</taxon>
        <taxon>Actinomycetota</taxon>
        <taxon>Actinomycetes</taxon>
        <taxon>Micrococcales</taxon>
        <taxon>Microbacteriaceae</taxon>
        <taxon>Microbacterium</taxon>
    </lineage>
</organism>
<sequence length="173" mass="18663">MSEAMIVSSVDGPVPQRAKYARLFLTRSWVTISLLVAYLLVVLAVTLTPSLDTYHVNEVGYRVVDAGRSAGLSMSFGINRLSLIMNVLMFIPLGVLWGLVFERPRWIWIAVAGFPVFSALIECIQGAFLPGRMADAGDIVANSVGGWIGLAIAVVVRNAVQRNAARTSSSRPG</sequence>
<keyword evidence="4" id="KW-1185">Reference proteome</keyword>
<feature type="domain" description="VanZ-like" evidence="2">
    <location>
        <begin position="36"/>
        <end position="156"/>
    </location>
</feature>
<dbReference type="PANTHER" id="PTHR36834:SF1">
    <property type="entry name" value="INTEGRAL MEMBRANE PROTEIN"/>
    <property type="match status" value="1"/>
</dbReference>
<protein>
    <submittedName>
        <fullName evidence="3">VanZ family protein</fullName>
    </submittedName>
</protein>
<reference evidence="3 4" key="1">
    <citation type="submission" date="2020-09" db="EMBL/GenBank/DDBJ databases">
        <title>Isolation and identification of active actinomycetes.</title>
        <authorList>
            <person name="Li X."/>
        </authorList>
    </citation>
    <scope>NUCLEOTIDE SEQUENCE [LARGE SCALE GENOMIC DNA]</scope>
    <source>
        <strain evidence="3 4">NEAU-LLC</strain>
    </source>
</reference>
<evidence type="ECO:0000259" key="2">
    <source>
        <dbReference type="Pfam" id="PF04892"/>
    </source>
</evidence>
<dbReference type="EMBL" id="JACXZS010000020">
    <property type="protein sequence ID" value="MBD3943933.1"/>
    <property type="molecule type" value="Genomic_DNA"/>
</dbReference>
<keyword evidence="1" id="KW-1133">Transmembrane helix</keyword>
<comment type="caution">
    <text evidence="3">The sequence shown here is derived from an EMBL/GenBank/DDBJ whole genome shotgun (WGS) entry which is preliminary data.</text>
</comment>